<dbReference type="GO" id="GO:0008973">
    <property type="term" value="F:phosphopentomutase activity"/>
    <property type="evidence" value="ECO:0007669"/>
    <property type="project" value="TreeGrafter"/>
</dbReference>
<evidence type="ECO:0000256" key="7">
    <source>
        <dbReference type="ARBA" id="ARBA00022553"/>
    </source>
</evidence>
<feature type="domain" description="Alpha-D-phosphohexomutase alpha/beta/alpha" evidence="17">
    <location>
        <begin position="212"/>
        <end position="308"/>
    </location>
</feature>
<evidence type="ECO:0000256" key="6">
    <source>
        <dbReference type="ARBA" id="ARBA00012728"/>
    </source>
</evidence>
<evidence type="ECO:0000259" key="18">
    <source>
        <dbReference type="Pfam" id="PF02880"/>
    </source>
</evidence>
<dbReference type="PRINTS" id="PR00509">
    <property type="entry name" value="PGMPMM"/>
</dbReference>
<comment type="caution">
    <text evidence="19">The sequence shown here is derived from an EMBL/GenBank/DDBJ whole genome shotgun (WGS) entry which is preliminary data.</text>
</comment>
<organism evidence="19 20">
    <name type="scientific">Acetobacterium paludosum</name>
    <dbReference type="NCBI Taxonomy" id="52693"/>
    <lineage>
        <taxon>Bacteria</taxon>
        <taxon>Bacillati</taxon>
        <taxon>Bacillota</taxon>
        <taxon>Clostridia</taxon>
        <taxon>Eubacteriales</taxon>
        <taxon>Eubacteriaceae</taxon>
        <taxon>Acetobacterium</taxon>
    </lineage>
</organism>
<evidence type="ECO:0000256" key="4">
    <source>
        <dbReference type="ARBA" id="ARBA00005189"/>
    </source>
</evidence>
<sequence>MDYKKAYQEWLNQADLDMALRQELEAITDEKEIEDRFYTELEFGTGGMRGKMAAGTNRMNIVMIAKVTYGLGKYLLNLDPQNSEKGVAIAYDSRNFSRTFAETAAGVLAKMGVKAYLFEELRPTPELSFAVRHLNAAGGIVITASHNPKEYNGYKVYGPDGGQMVTASADALIAEIEKVKAVFDIQKLTLKEGLSQGKIQMVGAEMDDAFTKAVTSICHPNPNSPLKVVYTPLHGSGNKPVRRVLAELGYQNVIVVPEQELPDGNFTTAPYPNPEDRSVFTLAMALADKCNADIIIGTDPDSDRVGVVGRNPKGEFDVFTGNQTGALLVDYYLKTRPELPKNKVVIKTIVTSELGGVVAKSYGANVVDVLTGFKYIGECMTEYEKTGEYTFAFGYEESYGYLAGNYARDKDAVVASALVCEMADYYEKQGLTLYEALIALYEKHGYFIEDVMALTLEGIAGKAKIIEIMNKFRKVKLTGFANAQLLKFNDYEASVSRDLTTGREAVIDLPKSNVLKFIFDDYSWFALRPSGTEPKLKIYFSVTGKTEEEATTKKDLLKKIVTDLTE</sequence>
<evidence type="ECO:0000256" key="9">
    <source>
        <dbReference type="ARBA" id="ARBA00022842"/>
    </source>
</evidence>
<dbReference type="CDD" id="cd05799">
    <property type="entry name" value="PGM2"/>
    <property type="match status" value="1"/>
</dbReference>
<evidence type="ECO:0000256" key="1">
    <source>
        <dbReference type="ARBA" id="ARBA00000443"/>
    </source>
</evidence>
<evidence type="ECO:0000259" key="17">
    <source>
        <dbReference type="Pfam" id="PF02879"/>
    </source>
</evidence>
<evidence type="ECO:0000256" key="11">
    <source>
        <dbReference type="ARBA" id="ARBA00039995"/>
    </source>
</evidence>
<feature type="domain" description="Alpha-D-phosphohexomutase alpha/beta/alpha" evidence="18">
    <location>
        <begin position="321"/>
        <end position="439"/>
    </location>
</feature>
<dbReference type="GO" id="GO:0006166">
    <property type="term" value="P:purine ribonucleoside salvage"/>
    <property type="evidence" value="ECO:0007669"/>
    <property type="project" value="TreeGrafter"/>
</dbReference>
<evidence type="ECO:0000256" key="8">
    <source>
        <dbReference type="ARBA" id="ARBA00022723"/>
    </source>
</evidence>
<dbReference type="PANTHER" id="PTHR45745">
    <property type="entry name" value="PHOSPHOMANNOMUTASE 45A"/>
    <property type="match status" value="1"/>
</dbReference>
<dbReference type="SUPFAM" id="SSF53738">
    <property type="entry name" value="Phosphoglucomutase, first 3 domains"/>
    <property type="match status" value="3"/>
</dbReference>
<dbReference type="Pfam" id="PF02878">
    <property type="entry name" value="PGM_PMM_I"/>
    <property type="match status" value="1"/>
</dbReference>
<dbReference type="GO" id="GO:0004614">
    <property type="term" value="F:phosphoglucomutase activity"/>
    <property type="evidence" value="ECO:0007669"/>
    <property type="project" value="UniProtKB-EC"/>
</dbReference>
<dbReference type="AlphaFoldDB" id="A0A923HYF0"/>
<evidence type="ECO:0000256" key="2">
    <source>
        <dbReference type="ARBA" id="ARBA00001946"/>
    </source>
</evidence>
<evidence type="ECO:0000256" key="3">
    <source>
        <dbReference type="ARBA" id="ARBA00005164"/>
    </source>
</evidence>
<evidence type="ECO:0000256" key="5">
    <source>
        <dbReference type="ARBA" id="ARBA00010231"/>
    </source>
</evidence>
<evidence type="ECO:0000313" key="19">
    <source>
        <dbReference type="EMBL" id="MBC3889907.1"/>
    </source>
</evidence>
<evidence type="ECO:0000256" key="12">
    <source>
        <dbReference type="ARBA" id="ARBA00041398"/>
    </source>
</evidence>
<keyword evidence="8 14" id="KW-0479">Metal-binding</keyword>
<accession>A0A923HYF0</accession>
<dbReference type="Proteomes" id="UP000616595">
    <property type="component" value="Unassembled WGS sequence"/>
</dbReference>
<dbReference type="InterPro" id="IPR016066">
    <property type="entry name" value="A-D-PHexomutase_CS"/>
</dbReference>
<dbReference type="InterPro" id="IPR005845">
    <property type="entry name" value="A-D-PHexomutase_a/b/a-II"/>
</dbReference>
<comment type="cofactor">
    <cofactor evidence="2">
        <name>Mg(2+)</name>
        <dbReference type="ChEBI" id="CHEBI:18420"/>
    </cofactor>
</comment>
<evidence type="ECO:0000256" key="14">
    <source>
        <dbReference type="RuleBase" id="RU004326"/>
    </source>
</evidence>
<reference evidence="19" key="1">
    <citation type="submission" date="2019-10" db="EMBL/GenBank/DDBJ databases">
        <authorList>
            <person name="Ross D.E."/>
            <person name="Gulliver D."/>
        </authorList>
    </citation>
    <scope>NUCLEOTIDE SEQUENCE</scope>
    <source>
        <strain evidence="19">DER-2019</strain>
    </source>
</reference>
<keyword evidence="9 14" id="KW-0460">Magnesium</keyword>
<dbReference type="GO" id="GO:0000287">
    <property type="term" value="F:magnesium ion binding"/>
    <property type="evidence" value="ECO:0007669"/>
    <property type="project" value="InterPro"/>
</dbReference>
<dbReference type="InterPro" id="IPR005844">
    <property type="entry name" value="A-D-PHexomutase_a/b/a-I"/>
</dbReference>
<feature type="domain" description="Alpha-D-phosphohexomutase C-terminal" evidence="15">
    <location>
        <begin position="511"/>
        <end position="556"/>
    </location>
</feature>
<protein>
    <recommendedName>
        <fullName evidence="11">Phosphoglucomutase</fullName>
        <ecNumber evidence="6">5.4.2.2</ecNumber>
    </recommendedName>
    <alternativeName>
        <fullName evidence="13">Alpha-phosphoglucomutase</fullName>
    </alternativeName>
    <alternativeName>
        <fullName evidence="12">Glucose phosphomutase</fullName>
    </alternativeName>
</protein>
<dbReference type="Pfam" id="PF00408">
    <property type="entry name" value="PGM_PMM_IV"/>
    <property type="match status" value="1"/>
</dbReference>
<dbReference type="OrthoDB" id="9806956at2"/>
<comment type="catalytic activity">
    <reaction evidence="1">
        <text>alpha-D-glucose 1-phosphate = alpha-D-glucose 6-phosphate</text>
        <dbReference type="Rhea" id="RHEA:23536"/>
        <dbReference type="ChEBI" id="CHEBI:58225"/>
        <dbReference type="ChEBI" id="CHEBI:58601"/>
        <dbReference type="EC" id="5.4.2.2"/>
    </reaction>
</comment>
<comment type="pathway">
    <text evidence="3">Glycolipid metabolism; diglucosyl-diacylglycerol biosynthesis.</text>
</comment>
<dbReference type="EC" id="5.4.2.2" evidence="6"/>
<reference evidence="19" key="2">
    <citation type="submission" date="2020-10" db="EMBL/GenBank/DDBJ databases">
        <title>Comparative genomics of the Acetobacterium genus.</title>
        <authorList>
            <person name="Marshall C."/>
            <person name="May H."/>
            <person name="Norman S."/>
        </authorList>
    </citation>
    <scope>NUCLEOTIDE SEQUENCE</scope>
    <source>
        <strain evidence="19">DER-2019</strain>
    </source>
</reference>
<gene>
    <name evidence="19" type="ORF">GH810_16500</name>
</gene>
<dbReference type="GO" id="GO:0005975">
    <property type="term" value="P:carbohydrate metabolic process"/>
    <property type="evidence" value="ECO:0007669"/>
    <property type="project" value="InterPro"/>
</dbReference>
<comment type="similarity">
    <text evidence="5 14">Belongs to the phosphohexose mutase family.</text>
</comment>
<dbReference type="Pfam" id="PF02879">
    <property type="entry name" value="PGM_PMM_II"/>
    <property type="match status" value="1"/>
</dbReference>
<dbReference type="InterPro" id="IPR005846">
    <property type="entry name" value="A-D-PHexomutase_a/b/a-III"/>
</dbReference>
<dbReference type="EMBL" id="WJBD01000029">
    <property type="protein sequence ID" value="MBC3889907.1"/>
    <property type="molecule type" value="Genomic_DNA"/>
</dbReference>
<evidence type="ECO:0000259" key="15">
    <source>
        <dbReference type="Pfam" id="PF00408"/>
    </source>
</evidence>
<dbReference type="InterPro" id="IPR005841">
    <property type="entry name" value="Alpha-D-phosphohexomutase_SF"/>
</dbReference>
<dbReference type="Pfam" id="PF02880">
    <property type="entry name" value="PGM_PMM_III"/>
    <property type="match status" value="1"/>
</dbReference>
<name>A0A923HYF0_9FIRM</name>
<comment type="pathway">
    <text evidence="4">Lipid metabolism.</text>
</comment>
<dbReference type="InterPro" id="IPR016055">
    <property type="entry name" value="A-D-PHexomutase_a/b/a-I/II/III"/>
</dbReference>
<dbReference type="Gene3D" id="3.30.310.50">
    <property type="entry name" value="Alpha-D-phosphohexomutase, C-terminal domain"/>
    <property type="match status" value="1"/>
</dbReference>
<feature type="domain" description="Alpha-D-phosphohexomutase alpha/beta/alpha" evidence="16">
    <location>
        <begin position="42"/>
        <end position="180"/>
    </location>
</feature>
<keyword evidence="20" id="KW-1185">Reference proteome</keyword>
<dbReference type="RefSeq" id="WP_148566867.1">
    <property type="nucleotide sequence ID" value="NZ_RXYA01000006.1"/>
</dbReference>
<dbReference type="PROSITE" id="PS00710">
    <property type="entry name" value="PGM_PMM"/>
    <property type="match status" value="1"/>
</dbReference>
<proteinExistence type="inferred from homology"/>
<dbReference type="Gene3D" id="3.40.120.10">
    <property type="entry name" value="Alpha-D-Glucose-1,6-Bisphosphate, subunit A, domain 3"/>
    <property type="match status" value="3"/>
</dbReference>
<keyword evidence="10" id="KW-0413">Isomerase</keyword>
<dbReference type="InterPro" id="IPR036900">
    <property type="entry name" value="A-D-PHexomutase_C_sf"/>
</dbReference>
<evidence type="ECO:0000256" key="13">
    <source>
        <dbReference type="ARBA" id="ARBA00041467"/>
    </source>
</evidence>
<evidence type="ECO:0000259" key="16">
    <source>
        <dbReference type="Pfam" id="PF02878"/>
    </source>
</evidence>
<keyword evidence="7" id="KW-0597">Phosphoprotein</keyword>
<dbReference type="PANTHER" id="PTHR45745:SF1">
    <property type="entry name" value="PHOSPHOGLUCOMUTASE 2B-RELATED"/>
    <property type="match status" value="1"/>
</dbReference>
<dbReference type="InterPro" id="IPR005843">
    <property type="entry name" value="A-D-PHexomutase_C"/>
</dbReference>
<evidence type="ECO:0000313" key="20">
    <source>
        <dbReference type="Proteomes" id="UP000616595"/>
    </source>
</evidence>
<dbReference type="SUPFAM" id="SSF55957">
    <property type="entry name" value="Phosphoglucomutase, C-terminal domain"/>
    <property type="match status" value="1"/>
</dbReference>
<evidence type="ECO:0000256" key="10">
    <source>
        <dbReference type="ARBA" id="ARBA00023235"/>
    </source>
</evidence>